<feature type="region of interest" description="Disordered" evidence="1">
    <location>
        <begin position="208"/>
        <end position="312"/>
    </location>
</feature>
<dbReference type="Proteomes" id="UP000824120">
    <property type="component" value="Chromosome 3"/>
</dbReference>
<feature type="signal peptide" evidence="2">
    <location>
        <begin position="1"/>
        <end position="17"/>
    </location>
</feature>
<dbReference type="EMBL" id="JACXVP010000003">
    <property type="protein sequence ID" value="KAG5613707.1"/>
    <property type="molecule type" value="Genomic_DNA"/>
</dbReference>
<evidence type="ECO:0000313" key="4">
    <source>
        <dbReference type="Proteomes" id="UP000824120"/>
    </source>
</evidence>
<proteinExistence type="predicted"/>
<gene>
    <name evidence="3" type="ORF">H5410_013531</name>
</gene>
<name>A0A9J5ZNK8_SOLCO</name>
<reference evidence="3 4" key="1">
    <citation type="submission" date="2020-09" db="EMBL/GenBank/DDBJ databases">
        <title>De no assembly of potato wild relative species, Solanum commersonii.</title>
        <authorList>
            <person name="Cho K."/>
        </authorList>
    </citation>
    <scope>NUCLEOTIDE SEQUENCE [LARGE SCALE GENOMIC DNA]</scope>
    <source>
        <strain evidence="3">LZ3.2</strain>
        <tissue evidence="3">Leaf</tissue>
    </source>
</reference>
<dbReference type="AlphaFoldDB" id="A0A9J5ZNK8"/>
<feature type="compositionally biased region" description="Acidic residues" evidence="1">
    <location>
        <begin position="287"/>
        <end position="308"/>
    </location>
</feature>
<feature type="chain" id="PRO_5039955281" evidence="2">
    <location>
        <begin position="18"/>
        <end position="326"/>
    </location>
</feature>
<feature type="compositionally biased region" description="Acidic residues" evidence="1">
    <location>
        <begin position="55"/>
        <end position="71"/>
    </location>
</feature>
<feature type="compositionally biased region" description="Basic and acidic residues" evidence="1">
    <location>
        <begin position="258"/>
        <end position="286"/>
    </location>
</feature>
<feature type="compositionally biased region" description="Basic and acidic residues" evidence="1">
    <location>
        <begin position="208"/>
        <end position="232"/>
    </location>
</feature>
<protein>
    <submittedName>
        <fullName evidence="3">Uncharacterized protein</fullName>
    </submittedName>
</protein>
<organism evidence="3 4">
    <name type="scientific">Solanum commersonii</name>
    <name type="common">Commerson's wild potato</name>
    <name type="synonym">Commerson's nightshade</name>
    <dbReference type="NCBI Taxonomy" id="4109"/>
    <lineage>
        <taxon>Eukaryota</taxon>
        <taxon>Viridiplantae</taxon>
        <taxon>Streptophyta</taxon>
        <taxon>Embryophyta</taxon>
        <taxon>Tracheophyta</taxon>
        <taxon>Spermatophyta</taxon>
        <taxon>Magnoliopsida</taxon>
        <taxon>eudicotyledons</taxon>
        <taxon>Gunneridae</taxon>
        <taxon>Pentapetalae</taxon>
        <taxon>asterids</taxon>
        <taxon>lamiids</taxon>
        <taxon>Solanales</taxon>
        <taxon>Solanaceae</taxon>
        <taxon>Solanoideae</taxon>
        <taxon>Solaneae</taxon>
        <taxon>Solanum</taxon>
    </lineage>
</organism>
<evidence type="ECO:0000256" key="2">
    <source>
        <dbReference type="SAM" id="SignalP"/>
    </source>
</evidence>
<accession>A0A9J5ZNK8</accession>
<feature type="region of interest" description="Disordered" evidence="1">
    <location>
        <begin position="31"/>
        <end position="80"/>
    </location>
</feature>
<evidence type="ECO:0000256" key="1">
    <source>
        <dbReference type="SAM" id="MobiDB-lite"/>
    </source>
</evidence>
<keyword evidence="4" id="KW-1185">Reference proteome</keyword>
<keyword evidence="2" id="KW-0732">Signal</keyword>
<feature type="compositionally biased region" description="Basic and acidic residues" evidence="1">
    <location>
        <begin position="240"/>
        <end position="250"/>
    </location>
</feature>
<comment type="caution">
    <text evidence="3">The sequence shown here is derived from an EMBL/GenBank/DDBJ whole genome shotgun (WGS) entry which is preliminary data.</text>
</comment>
<sequence>MLFNLLPLSTVWLKLEATSLNDLLKIAVEEPESKSNSDTMAEIDNYQDSSAQSSDDVESSDEKSDSEDEEGSRDNHTGDEIYETFPHLGKYANKSLDPPLSIPHLLKWHTTKDDNIINLDPFKYREKPTKIVGNVDYEHLSDQNPNKPCENSILIGQNIPTTDLAVDDEDFSTQTADEILPLPIVDNDLVAVDEYFTEEVDEVVEEMKEYEMKEEEKEQEEEKMAEKEKEKLEEYDEQKEEEKLEAKKEEDSDEEMLEEKKKQENKKEHIASGEEEKEQQEEKMTGNEEEEKLEEEGLAIDVEEEEKEVDVMGIVMEHNGEVGGDE</sequence>
<evidence type="ECO:0000313" key="3">
    <source>
        <dbReference type="EMBL" id="KAG5613707.1"/>
    </source>
</evidence>